<dbReference type="Proteomes" id="UP000611640">
    <property type="component" value="Chromosome"/>
</dbReference>
<keyword evidence="7" id="KW-0139">CF(1)</keyword>
<name>A0A7R7DR18_9ACTN</name>
<dbReference type="NCBIfam" id="NF009967">
    <property type="entry name" value="PRK13430.1"/>
    <property type="match status" value="1"/>
</dbReference>
<evidence type="ECO:0000313" key="8">
    <source>
        <dbReference type="EMBL" id="BCJ36065.1"/>
    </source>
</evidence>
<dbReference type="GO" id="GO:0045259">
    <property type="term" value="C:proton-transporting ATP synthase complex"/>
    <property type="evidence" value="ECO:0007669"/>
    <property type="project" value="UniProtKB-KW"/>
</dbReference>
<evidence type="ECO:0000256" key="7">
    <source>
        <dbReference type="HAMAP-Rule" id="MF_01416"/>
    </source>
</evidence>
<keyword evidence="5 7" id="KW-0472">Membrane</keyword>
<keyword evidence="3 7" id="KW-0375">Hydrogen ion transport</keyword>
<accession>A0A7R7DR18</accession>
<comment type="similarity">
    <text evidence="7">Belongs to the ATPase delta chain family.</text>
</comment>
<comment type="function">
    <text evidence="7">This protein is part of the stalk that links CF(0) to CF(1). It either transmits conformational changes from CF(0) to CF(1) or is implicated in proton conduction.</text>
</comment>
<dbReference type="Pfam" id="PF00213">
    <property type="entry name" value="OSCP"/>
    <property type="match status" value="2"/>
</dbReference>
<dbReference type="GO" id="GO:0046933">
    <property type="term" value="F:proton-transporting ATP synthase activity, rotational mechanism"/>
    <property type="evidence" value="ECO:0007669"/>
    <property type="project" value="UniProtKB-UniRule"/>
</dbReference>
<evidence type="ECO:0000313" key="9">
    <source>
        <dbReference type="Proteomes" id="UP000611640"/>
    </source>
</evidence>
<dbReference type="AlphaFoldDB" id="A0A7R7DR18"/>
<gene>
    <name evidence="7 8" type="primary">atpH</name>
    <name evidence="8" type="ORF">Athai_35680</name>
</gene>
<proteinExistence type="inferred from homology"/>
<evidence type="ECO:0000256" key="2">
    <source>
        <dbReference type="ARBA" id="ARBA00022448"/>
    </source>
</evidence>
<dbReference type="PRINTS" id="PR00125">
    <property type="entry name" value="ATPASEDELTA"/>
</dbReference>
<evidence type="ECO:0000256" key="3">
    <source>
        <dbReference type="ARBA" id="ARBA00022781"/>
    </source>
</evidence>
<evidence type="ECO:0000256" key="6">
    <source>
        <dbReference type="ARBA" id="ARBA00023310"/>
    </source>
</evidence>
<evidence type="ECO:0000256" key="1">
    <source>
        <dbReference type="ARBA" id="ARBA00004370"/>
    </source>
</evidence>
<sequence>MEAASRESFGAAVDRLNTYAKRAKAETLATVADELLAIAKLLSGEPRLRRALSDPARSGDDRAALATSLFGKQLAEGTRTLFGVLVSGRWSSASDLLDGAELLGVEALLASAERDDALAEVEDELFRFGQIVAGQERLAAVLGDVTADPAQRAELVSSLLSGKVSAVTLRLTELALTGFGGRGFESALTRLVELAAARRDREIGYVTVAAELSDGDLDRLAAALRRIYGREIALKVSVDPRILGGMSVQVGSDLYDGTILRRINETRTALSRR</sequence>
<dbReference type="InterPro" id="IPR026015">
    <property type="entry name" value="ATP_synth_OSCP/delta_N_sf"/>
</dbReference>
<dbReference type="HAMAP" id="MF_01416">
    <property type="entry name" value="ATP_synth_delta_bact"/>
    <property type="match status" value="1"/>
</dbReference>
<evidence type="ECO:0000256" key="4">
    <source>
        <dbReference type="ARBA" id="ARBA00023065"/>
    </source>
</evidence>
<reference evidence="8 9" key="1">
    <citation type="submission" date="2020-08" db="EMBL/GenBank/DDBJ databases">
        <title>Whole genome shotgun sequence of Actinocatenispora thailandica NBRC 105041.</title>
        <authorList>
            <person name="Komaki H."/>
            <person name="Tamura T."/>
        </authorList>
    </citation>
    <scope>NUCLEOTIDE SEQUENCE [LARGE SCALE GENOMIC DNA]</scope>
    <source>
        <strain evidence="8 9">NBRC 105041</strain>
    </source>
</reference>
<keyword evidence="4 7" id="KW-0406">Ion transport</keyword>
<protein>
    <recommendedName>
        <fullName evidence="7">ATP synthase subunit delta</fullName>
    </recommendedName>
    <alternativeName>
        <fullName evidence="7">ATP synthase F(1) sector subunit delta</fullName>
    </alternativeName>
    <alternativeName>
        <fullName evidence="7">F-type ATPase subunit delta</fullName>
        <shortName evidence="7">F-ATPase subunit delta</shortName>
    </alternativeName>
</protein>
<dbReference type="PANTHER" id="PTHR11910">
    <property type="entry name" value="ATP SYNTHASE DELTA CHAIN"/>
    <property type="match status" value="1"/>
</dbReference>
<keyword evidence="9" id="KW-1185">Reference proteome</keyword>
<comment type="function">
    <text evidence="7">F(1)F(0) ATP synthase produces ATP from ADP in the presence of a proton or sodium gradient. F-type ATPases consist of two structural domains, F(1) containing the extramembraneous catalytic core and F(0) containing the membrane proton channel, linked together by a central stalk and a peripheral stalk. During catalysis, ATP synthesis in the catalytic domain of F(1) is coupled via a rotary mechanism of the central stalk subunits to proton translocation.</text>
</comment>
<dbReference type="KEGG" id="atl:Athai_35680"/>
<dbReference type="Gene3D" id="1.10.520.20">
    <property type="entry name" value="N-terminal domain of the delta subunit of the F1F0-ATP synthase"/>
    <property type="match status" value="1"/>
</dbReference>
<evidence type="ECO:0000256" key="5">
    <source>
        <dbReference type="ARBA" id="ARBA00023136"/>
    </source>
</evidence>
<keyword evidence="7" id="KW-1003">Cell membrane</keyword>
<comment type="subcellular location">
    <subcellularLocation>
        <location evidence="7">Cell membrane</location>
        <topology evidence="7">Peripheral membrane protein</topology>
    </subcellularLocation>
    <subcellularLocation>
        <location evidence="1">Membrane</location>
    </subcellularLocation>
</comment>
<keyword evidence="6 7" id="KW-0066">ATP synthesis</keyword>
<organism evidence="8 9">
    <name type="scientific">Actinocatenispora thailandica</name>
    <dbReference type="NCBI Taxonomy" id="227318"/>
    <lineage>
        <taxon>Bacteria</taxon>
        <taxon>Bacillati</taxon>
        <taxon>Actinomycetota</taxon>
        <taxon>Actinomycetes</taxon>
        <taxon>Micromonosporales</taxon>
        <taxon>Micromonosporaceae</taxon>
        <taxon>Actinocatenispora</taxon>
    </lineage>
</organism>
<dbReference type="GO" id="GO:0005886">
    <property type="term" value="C:plasma membrane"/>
    <property type="evidence" value="ECO:0007669"/>
    <property type="project" value="UniProtKB-SubCell"/>
</dbReference>
<dbReference type="InterPro" id="IPR000711">
    <property type="entry name" value="ATPase_OSCP/dsu"/>
</dbReference>
<dbReference type="EMBL" id="AP023355">
    <property type="protein sequence ID" value="BCJ36065.1"/>
    <property type="molecule type" value="Genomic_DNA"/>
</dbReference>
<keyword evidence="2 7" id="KW-0813">Transport</keyword>